<evidence type="ECO:0000313" key="2">
    <source>
        <dbReference type="Proteomes" id="UP001234581"/>
    </source>
</evidence>
<sequence length="169" mass="18566">MAFTITLEPIMVLLEHLMPQVKNLCTTQSLTSDAQVLDFLRGITLVGILPHPQPIFIRKFRWGRSIGDLVPQHVMGSSLCVFISDLPWSGTQVKLFQIKQQLTANTAAANSNNNASSPNAHSTTSNGCNIPSTHCRHYATTTTITSPQALLLTPKIHSNVYFTTTSLYT</sequence>
<organism evidence="1 2">
    <name type="scientific">Lichtheimia ornata</name>
    <dbReference type="NCBI Taxonomy" id="688661"/>
    <lineage>
        <taxon>Eukaryota</taxon>
        <taxon>Fungi</taxon>
        <taxon>Fungi incertae sedis</taxon>
        <taxon>Mucoromycota</taxon>
        <taxon>Mucoromycotina</taxon>
        <taxon>Mucoromycetes</taxon>
        <taxon>Mucorales</taxon>
        <taxon>Lichtheimiaceae</taxon>
        <taxon>Lichtheimia</taxon>
    </lineage>
</organism>
<gene>
    <name evidence="1" type="ORF">O0I10_002900</name>
</gene>
<protein>
    <submittedName>
        <fullName evidence="1">Uncharacterized protein</fullName>
    </submittedName>
</protein>
<name>A0AAD7V9L5_9FUNG</name>
<dbReference type="PANTHER" id="PTHR21575:SF12">
    <property type="entry name" value="PROTEIN HID1"/>
    <property type="match status" value="1"/>
</dbReference>
<comment type="caution">
    <text evidence="1">The sequence shown here is derived from an EMBL/GenBank/DDBJ whole genome shotgun (WGS) entry which is preliminary data.</text>
</comment>
<dbReference type="AlphaFoldDB" id="A0AAD7V9L5"/>
<proteinExistence type="predicted"/>
<reference evidence="1 2" key="1">
    <citation type="submission" date="2023-03" db="EMBL/GenBank/DDBJ databases">
        <title>Genome sequence of Lichtheimia ornata CBS 291.66.</title>
        <authorList>
            <person name="Mohabir J.T."/>
            <person name="Shea T.P."/>
            <person name="Kurbessoian T."/>
            <person name="Berby B."/>
            <person name="Fontaine J."/>
            <person name="Livny J."/>
            <person name="Gnirke A."/>
            <person name="Stajich J.E."/>
            <person name="Cuomo C.A."/>
        </authorList>
    </citation>
    <scope>NUCLEOTIDE SEQUENCE [LARGE SCALE GENOMIC DNA]</scope>
    <source>
        <strain evidence="1">CBS 291.66</strain>
    </source>
</reference>
<dbReference type="GeneID" id="83210314"/>
<dbReference type="Pfam" id="PF12722">
    <property type="entry name" value="Hid1"/>
    <property type="match status" value="1"/>
</dbReference>
<evidence type="ECO:0000313" key="1">
    <source>
        <dbReference type="EMBL" id="KAJ8661153.1"/>
    </source>
</evidence>
<dbReference type="RefSeq" id="XP_058346066.1">
    <property type="nucleotide sequence ID" value="XM_058482977.1"/>
</dbReference>
<accession>A0AAD7V9L5</accession>
<dbReference type="GO" id="GO:0016020">
    <property type="term" value="C:membrane"/>
    <property type="evidence" value="ECO:0007669"/>
    <property type="project" value="TreeGrafter"/>
</dbReference>
<dbReference type="GO" id="GO:0000138">
    <property type="term" value="C:Golgi trans cisterna"/>
    <property type="evidence" value="ECO:0007669"/>
    <property type="project" value="TreeGrafter"/>
</dbReference>
<dbReference type="Proteomes" id="UP001234581">
    <property type="component" value="Unassembled WGS sequence"/>
</dbReference>
<dbReference type="PANTHER" id="PTHR21575">
    <property type="entry name" value="PROTEIN HID1"/>
    <property type="match status" value="1"/>
</dbReference>
<dbReference type="EMBL" id="JARTCD010000009">
    <property type="protein sequence ID" value="KAJ8661153.1"/>
    <property type="molecule type" value="Genomic_DNA"/>
</dbReference>
<dbReference type="GO" id="GO:0005797">
    <property type="term" value="C:Golgi medial cisterna"/>
    <property type="evidence" value="ECO:0007669"/>
    <property type="project" value="TreeGrafter"/>
</dbReference>
<dbReference type="InterPro" id="IPR026705">
    <property type="entry name" value="Hid-1/Ecm30"/>
</dbReference>
<keyword evidence="2" id="KW-1185">Reference proteome</keyword>